<feature type="compositionally biased region" description="Polar residues" evidence="1">
    <location>
        <begin position="93"/>
        <end position="102"/>
    </location>
</feature>
<evidence type="ECO:0000313" key="2">
    <source>
        <dbReference type="EMBL" id="KAF2213380.1"/>
    </source>
</evidence>
<dbReference type="Proteomes" id="UP000799539">
    <property type="component" value="Unassembled WGS sequence"/>
</dbReference>
<proteinExistence type="predicted"/>
<organism evidence="2 3">
    <name type="scientific">Cercospora zeae-maydis SCOH1-5</name>
    <dbReference type="NCBI Taxonomy" id="717836"/>
    <lineage>
        <taxon>Eukaryota</taxon>
        <taxon>Fungi</taxon>
        <taxon>Dikarya</taxon>
        <taxon>Ascomycota</taxon>
        <taxon>Pezizomycotina</taxon>
        <taxon>Dothideomycetes</taxon>
        <taxon>Dothideomycetidae</taxon>
        <taxon>Mycosphaerellales</taxon>
        <taxon>Mycosphaerellaceae</taxon>
        <taxon>Cercospora</taxon>
    </lineage>
</organism>
<evidence type="ECO:0000313" key="3">
    <source>
        <dbReference type="Proteomes" id="UP000799539"/>
    </source>
</evidence>
<keyword evidence="3" id="KW-1185">Reference proteome</keyword>
<gene>
    <name evidence="2" type="ORF">CERZMDRAFT_96223</name>
</gene>
<accession>A0A6A6FIZ5</accession>
<dbReference type="AlphaFoldDB" id="A0A6A6FIZ5"/>
<protein>
    <submittedName>
        <fullName evidence="2">Uncharacterized protein</fullName>
    </submittedName>
</protein>
<sequence length="102" mass="11242">MHDRLHKSIPWKQALRGMITRGVRGGHPGTCAGSHTTLELMTIRSVSRLDIIAQRVTALTETHGLLPGTQMGARQKRSRMRAPRRTGPDDTGNKSQTCRDSA</sequence>
<name>A0A6A6FIZ5_9PEZI</name>
<reference evidence="2" key="1">
    <citation type="journal article" date="2020" name="Stud. Mycol.">
        <title>101 Dothideomycetes genomes: a test case for predicting lifestyles and emergence of pathogens.</title>
        <authorList>
            <person name="Haridas S."/>
            <person name="Albert R."/>
            <person name="Binder M."/>
            <person name="Bloem J."/>
            <person name="Labutti K."/>
            <person name="Salamov A."/>
            <person name="Andreopoulos B."/>
            <person name="Baker S."/>
            <person name="Barry K."/>
            <person name="Bills G."/>
            <person name="Bluhm B."/>
            <person name="Cannon C."/>
            <person name="Castanera R."/>
            <person name="Culley D."/>
            <person name="Daum C."/>
            <person name="Ezra D."/>
            <person name="Gonzalez J."/>
            <person name="Henrissat B."/>
            <person name="Kuo A."/>
            <person name="Liang C."/>
            <person name="Lipzen A."/>
            <person name="Lutzoni F."/>
            <person name="Magnuson J."/>
            <person name="Mondo S."/>
            <person name="Nolan M."/>
            <person name="Ohm R."/>
            <person name="Pangilinan J."/>
            <person name="Park H.-J."/>
            <person name="Ramirez L."/>
            <person name="Alfaro M."/>
            <person name="Sun H."/>
            <person name="Tritt A."/>
            <person name="Yoshinaga Y."/>
            <person name="Zwiers L.-H."/>
            <person name="Turgeon B."/>
            <person name="Goodwin S."/>
            <person name="Spatafora J."/>
            <person name="Crous P."/>
            <person name="Grigoriev I."/>
        </authorList>
    </citation>
    <scope>NUCLEOTIDE SEQUENCE</scope>
    <source>
        <strain evidence="2">SCOH1-5</strain>
    </source>
</reference>
<dbReference type="EMBL" id="ML992670">
    <property type="protein sequence ID" value="KAF2213380.1"/>
    <property type="molecule type" value="Genomic_DNA"/>
</dbReference>
<feature type="region of interest" description="Disordered" evidence="1">
    <location>
        <begin position="63"/>
        <end position="102"/>
    </location>
</feature>
<evidence type="ECO:0000256" key="1">
    <source>
        <dbReference type="SAM" id="MobiDB-lite"/>
    </source>
</evidence>
<feature type="compositionally biased region" description="Basic residues" evidence="1">
    <location>
        <begin position="74"/>
        <end position="84"/>
    </location>
</feature>